<protein>
    <recommendedName>
        <fullName evidence="6">Transmembrane protein</fullName>
    </recommendedName>
</protein>
<feature type="compositionally biased region" description="Basic and acidic residues" evidence="2">
    <location>
        <begin position="874"/>
        <end position="894"/>
    </location>
</feature>
<sequence length="1033" mass="113807">MGSHLPFCQLLLILFSLAGWVHLAESHNTKTDMETFVEDSNHPSNIDDDNKCPDTLHKSPGLDTVLLAQLFDDAPVSNDTKSVILFVDGSIVDVNITCQGWTFKLWKPTEKLSTRPSCLSKVLEGGRGARFKFQERVGQDTGSGQAGTTGGCREIPTDICVERGGVDDGGDDLSDHQTCSEFYSIRSPTLGLRYIELFRDAVIDTGRAEMIVTAHSYQNFNFSFSNPITAEPLSGLPVAGEMTGIRIYFSCGGRADLSQSSLVTFSESGQVLGRGDPLHEGVNLITIPLEAFFVGVEGVDIYGQRFVRISPHLVKPRMVVLSFTTPAHTEELHPQQNLDVGVRLRNKGNADSFSVTAAFSSYFDYMKAKISPEVLEVAHNAYDEFHVLVSVHKSISQKINSQLTIDVTRLSDGTSTFLTRYVTATPTSVGEDSDPPSCVVIHKFSECDPSVSCSETIWEAGVMVNDLSGVFRAFFDNPTNRLMSSIAYQQVHGRLRAEARLRRDCCAPNATLLVEDYVGNRQACTLDAADFPSAVPYIQARSNPRSSPGPMIDHGSARTRKPESLPRERTAGINTLSDLYVTSTQSTADKGNEFSDFTDFWSPELLEKLKICAVIFGCVVFVFISFCAATLARDARKQTKPAGKNRAGKQTDTSTGKDLKPAFHFRINRSGLRPRSDAKRFDQFQLKNLESAKPRSPQSKTRVSKTVTNATDASINKADSAHKSFAEQEMWGSNEGLNFDTGGHTGSVRSTTKSSSISLNGERGDEAYSSLSSSSPGRDSVEQSPDPINTSEGSERWVSDLEPKNKAEIYESIVQVRDLLEQLEKKRAALLKSINFKHHTVPRVKQDIKQAELDWDIEGVHENPKNDDEDDHDKEEGSDAERGNSHDANRDQSLAKDLISGSKQSDGNPTVLTAAGDTELSKPHDESSPKTLIAPSFSSPDFASGVAARDRWLGHNSVRETRNSVTPPEFSQGHVSMMIEGATQISLRHEIRKLRERLVQCSKDVEDAIRFEKDLYDRLSNAEGDYDSDFEEM</sequence>
<dbReference type="Proteomes" id="UP001283361">
    <property type="component" value="Unassembled WGS sequence"/>
</dbReference>
<evidence type="ECO:0000256" key="2">
    <source>
        <dbReference type="SAM" id="MobiDB-lite"/>
    </source>
</evidence>
<feature type="chain" id="PRO_5042256721" description="Transmembrane protein" evidence="3">
    <location>
        <begin position="27"/>
        <end position="1033"/>
    </location>
</feature>
<comment type="caution">
    <text evidence="4">The sequence shown here is derived from an EMBL/GenBank/DDBJ whole genome shotgun (WGS) entry which is preliminary data.</text>
</comment>
<keyword evidence="5" id="KW-1185">Reference proteome</keyword>
<feature type="compositionally biased region" description="Basic and acidic residues" evidence="2">
    <location>
        <begin position="919"/>
        <end position="928"/>
    </location>
</feature>
<dbReference type="AlphaFoldDB" id="A0AAE1CSU3"/>
<feature type="compositionally biased region" description="Polar residues" evidence="2">
    <location>
        <begin position="696"/>
        <end position="714"/>
    </location>
</feature>
<feature type="region of interest" description="Disordered" evidence="2">
    <location>
        <begin position="541"/>
        <end position="568"/>
    </location>
</feature>
<feature type="region of interest" description="Disordered" evidence="2">
    <location>
        <begin position="686"/>
        <end position="715"/>
    </location>
</feature>
<feature type="region of interest" description="Disordered" evidence="2">
    <location>
        <begin position="635"/>
        <end position="660"/>
    </location>
</feature>
<accession>A0AAE1CSU3</accession>
<keyword evidence="3" id="KW-0732">Signal</keyword>
<feature type="coiled-coil region" evidence="1">
    <location>
        <begin position="806"/>
        <end position="833"/>
    </location>
</feature>
<feature type="signal peptide" evidence="3">
    <location>
        <begin position="1"/>
        <end position="26"/>
    </location>
</feature>
<gene>
    <name evidence="4" type="ORF">RRG08_019728</name>
</gene>
<evidence type="ECO:0000313" key="4">
    <source>
        <dbReference type="EMBL" id="KAK3733460.1"/>
    </source>
</evidence>
<keyword evidence="1" id="KW-0175">Coiled coil</keyword>
<evidence type="ECO:0008006" key="6">
    <source>
        <dbReference type="Google" id="ProtNLM"/>
    </source>
</evidence>
<feature type="compositionally biased region" description="Low complexity" evidence="2">
    <location>
        <begin position="746"/>
        <end position="758"/>
    </location>
</feature>
<evidence type="ECO:0000256" key="3">
    <source>
        <dbReference type="SAM" id="SignalP"/>
    </source>
</evidence>
<feature type="compositionally biased region" description="Polar residues" evidence="2">
    <location>
        <begin position="782"/>
        <end position="792"/>
    </location>
</feature>
<name>A0AAE1CSU3_9GAST</name>
<evidence type="ECO:0000313" key="5">
    <source>
        <dbReference type="Proteomes" id="UP001283361"/>
    </source>
</evidence>
<feature type="region of interest" description="Disordered" evidence="2">
    <location>
        <begin position="734"/>
        <end position="800"/>
    </location>
</feature>
<proteinExistence type="predicted"/>
<feature type="compositionally biased region" description="Polar residues" evidence="2">
    <location>
        <begin position="901"/>
        <end position="911"/>
    </location>
</feature>
<evidence type="ECO:0000256" key="1">
    <source>
        <dbReference type="SAM" id="Coils"/>
    </source>
</evidence>
<reference evidence="4" key="1">
    <citation type="journal article" date="2023" name="G3 (Bethesda)">
        <title>A reference genome for the long-term kleptoplast-retaining sea slug Elysia crispata morphotype clarki.</title>
        <authorList>
            <person name="Eastman K.E."/>
            <person name="Pendleton A.L."/>
            <person name="Shaikh M.A."/>
            <person name="Suttiyut T."/>
            <person name="Ogas R."/>
            <person name="Tomko P."/>
            <person name="Gavelis G."/>
            <person name="Widhalm J.R."/>
            <person name="Wisecaver J.H."/>
        </authorList>
    </citation>
    <scope>NUCLEOTIDE SEQUENCE</scope>
    <source>
        <strain evidence="4">ECLA1</strain>
    </source>
</reference>
<organism evidence="4 5">
    <name type="scientific">Elysia crispata</name>
    <name type="common">lettuce slug</name>
    <dbReference type="NCBI Taxonomy" id="231223"/>
    <lineage>
        <taxon>Eukaryota</taxon>
        <taxon>Metazoa</taxon>
        <taxon>Spiralia</taxon>
        <taxon>Lophotrochozoa</taxon>
        <taxon>Mollusca</taxon>
        <taxon>Gastropoda</taxon>
        <taxon>Heterobranchia</taxon>
        <taxon>Euthyneura</taxon>
        <taxon>Panpulmonata</taxon>
        <taxon>Sacoglossa</taxon>
        <taxon>Placobranchoidea</taxon>
        <taxon>Plakobranchidae</taxon>
        <taxon>Elysia</taxon>
    </lineage>
</organism>
<dbReference type="EMBL" id="JAWDGP010006898">
    <property type="protein sequence ID" value="KAK3733460.1"/>
    <property type="molecule type" value="Genomic_DNA"/>
</dbReference>
<feature type="region of interest" description="Disordered" evidence="2">
    <location>
        <begin position="860"/>
        <end position="936"/>
    </location>
</feature>